<dbReference type="EMBL" id="JMFG01000001">
    <property type="protein sequence ID" value="KDA55084.1"/>
    <property type="molecule type" value="Genomic_DNA"/>
</dbReference>
<dbReference type="Pfam" id="PF00216">
    <property type="entry name" value="Bac_DNA_binding"/>
    <property type="match status" value="1"/>
</dbReference>
<dbReference type="PANTHER" id="PTHR33175">
    <property type="entry name" value="DNA-BINDING PROTEIN HU"/>
    <property type="match status" value="1"/>
</dbReference>
<organism evidence="5 6">
    <name type="scientific">Thermoanaerobaculum aquaticum</name>
    <dbReference type="NCBI Taxonomy" id="1312852"/>
    <lineage>
        <taxon>Bacteria</taxon>
        <taxon>Pseudomonadati</taxon>
        <taxon>Acidobacteriota</taxon>
        <taxon>Thermoanaerobaculia</taxon>
        <taxon>Thermoanaerobaculales</taxon>
        <taxon>Thermoanaerobaculaceae</taxon>
        <taxon>Thermoanaerobaculum</taxon>
    </lineage>
</organism>
<dbReference type="PANTHER" id="PTHR33175:SF3">
    <property type="entry name" value="DNA-BINDING PROTEIN HU-BETA"/>
    <property type="match status" value="1"/>
</dbReference>
<dbReference type="RefSeq" id="WP_038046147.1">
    <property type="nucleotide sequence ID" value="NZ_JMFG01000001.1"/>
</dbReference>
<dbReference type="InterPro" id="IPR010992">
    <property type="entry name" value="IHF-like_DNA-bd_dom_sf"/>
</dbReference>
<reference evidence="5 6" key="1">
    <citation type="submission" date="2014-04" db="EMBL/GenBank/DDBJ databases">
        <title>The Genome Sequence of Thermoanaerobaculum aquaticum MP-01, The First Cultivated Group 23 Acidobacterium.</title>
        <authorList>
            <person name="Stamps B.W."/>
            <person name="Losey N.A."/>
            <person name="Lawson P.A."/>
            <person name="Stevenson B.S."/>
        </authorList>
    </citation>
    <scope>NUCLEOTIDE SEQUENCE [LARGE SCALE GENOMIC DNA]</scope>
    <source>
        <strain evidence="5 6">MP-01</strain>
    </source>
</reference>
<comment type="caution">
    <text evidence="5">The sequence shown here is derived from an EMBL/GenBank/DDBJ whole genome shotgun (WGS) entry which is preliminary data.</text>
</comment>
<proteinExistence type="inferred from homology"/>
<protein>
    <recommendedName>
        <fullName evidence="7">DNA-binding protein</fullName>
    </recommendedName>
</protein>
<dbReference type="GO" id="GO:0030261">
    <property type="term" value="P:chromosome condensation"/>
    <property type="evidence" value="ECO:0007669"/>
    <property type="project" value="UniProtKB-KW"/>
</dbReference>
<dbReference type="Proteomes" id="UP000027284">
    <property type="component" value="Unassembled WGS sequence"/>
</dbReference>
<dbReference type="PRINTS" id="PR01727">
    <property type="entry name" value="DNABINDINGHU"/>
</dbReference>
<dbReference type="OrthoDB" id="9799835at2"/>
<sequence length="94" mass="10396">MPGKAELVSRIVFETGMPKAHAARAVEILVDALQEWVAAGEKVAIPGLGIFYASERSARKARNPQTGEELQLPPVRVARFRPAKEFKEILNSKR</sequence>
<evidence type="ECO:0008006" key="7">
    <source>
        <dbReference type="Google" id="ProtNLM"/>
    </source>
</evidence>
<evidence type="ECO:0000256" key="4">
    <source>
        <dbReference type="RuleBase" id="RU003939"/>
    </source>
</evidence>
<dbReference type="STRING" id="1312852.EG19_00235"/>
<evidence type="ECO:0000313" key="5">
    <source>
        <dbReference type="EMBL" id="KDA55084.1"/>
    </source>
</evidence>
<evidence type="ECO:0000313" key="6">
    <source>
        <dbReference type="Proteomes" id="UP000027284"/>
    </source>
</evidence>
<keyword evidence="2" id="KW-0226">DNA condensation</keyword>
<dbReference type="CDD" id="cd13831">
    <property type="entry name" value="HU"/>
    <property type="match status" value="1"/>
</dbReference>
<gene>
    <name evidence="5" type="ORF">EG19_00235</name>
</gene>
<dbReference type="GO" id="GO:0003677">
    <property type="term" value="F:DNA binding"/>
    <property type="evidence" value="ECO:0007669"/>
    <property type="project" value="UniProtKB-KW"/>
</dbReference>
<accession>A0A062Y065</accession>
<dbReference type="SUPFAM" id="SSF47729">
    <property type="entry name" value="IHF-like DNA-binding proteins"/>
    <property type="match status" value="1"/>
</dbReference>
<comment type="similarity">
    <text evidence="1 4">Belongs to the bacterial histone-like protein family.</text>
</comment>
<dbReference type="SMART" id="SM00411">
    <property type="entry name" value="BHL"/>
    <property type="match status" value="1"/>
</dbReference>
<keyword evidence="3" id="KW-0238">DNA-binding</keyword>
<evidence type="ECO:0000256" key="2">
    <source>
        <dbReference type="ARBA" id="ARBA00023067"/>
    </source>
</evidence>
<keyword evidence="6" id="KW-1185">Reference proteome</keyword>
<dbReference type="AlphaFoldDB" id="A0A062Y065"/>
<evidence type="ECO:0000256" key="3">
    <source>
        <dbReference type="ARBA" id="ARBA00023125"/>
    </source>
</evidence>
<dbReference type="InterPro" id="IPR000119">
    <property type="entry name" value="Hist_DNA-bd"/>
</dbReference>
<dbReference type="GO" id="GO:0030527">
    <property type="term" value="F:structural constituent of chromatin"/>
    <property type="evidence" value="ECO:0007669"/>
    <property type="project" value="InterPro"/>
</dbReference>
<evidence type="ECO:0000256" key="1">
    <source>
        <dbReference type="ARBA" id="ARBA00010529"/>
    </source>
</evidence>
<dbReference type="Gene3D" id="4.10.520.10">
    <property type="entry name" value="IHF-like DNA-binding proteins"/>
    <property type="match status" value="1"/>
</dbReference>
<name>A0A062Y065_9BACT</name>